<dbReference type="SUPFAM" id="SSF53448">
    <property type="entry name" value="Nucleotide-diphospho-sugar transferases"/>
    <property type="match status" value="1"/>
</dbReference>
<dbReference type="EMBL" id="CP081135">
    <property type="protein sequence ID" value="UEL47618.1"/>
    <property type="molecule type" value="Genomic_DNA"/>
</dbReference>
<dbReference type="PANTHER" id="PTHR22916:SF3">
    <property type="entry name" value="UDP-GLCNAC:BETAGAL BETA-1,3-N-ACETYLGLUCOSAMINYLTRANSFERASE-LIKE PROTEIN 1"/>
    <property type="match status" value="1"/>
</dbReference>
<dbReference type="Proteomes" id="UP001198983">
    <property type="component" value="Chromosome"/>
</dbReference>
<evidence type="ECO:0000313" key="4">
    <source>
        <dbReference type="Proteomes" id="UP001198983"/>
    </source>
</evidence>
<protein>
    <submittedName>
        <fullName evidence="3">Glycosyltransferase</fullName>
        <ecNumber evidence="3">2.4.-.-</ecNumber>
    </submittedName>
</protein>
<name>A0AAX2ZE47_9FIRM</name>
<keyword evidence="3" id="KW-0328">Glycosyltransferase</keyword>
<gene>
    <name evidence="3" type="ORF">JW646_18670</name>
</gene>
<dbReference type="KEGG" id="tem:JW646_18670"/>
<keyword evidence="1" id="KW-0472">Membrane</keyword>
<evidence type="ECO:0000313" key="3">
    <source>
        <dbReference type="EMBL" id="UEL47618.1"/>
    </source>
</evidence>
<evidence type="ECO:0000256" key="1">
    <source>
        <dbReference type="SAM" id="Phobius"/>
    </source>
</evidence>
<feature type="transmembrane region" description="Helical" evidence="1">
    <location>
        <begin position="251"/>
        <end position="272"/>
    </location>
</feature>
<dbReference type="PANTHER" id="PTHR22916">
    <property type="entry name" value="GLYCOSYLTRANSFERASE"/>
    <property type="match status" value="1"/>
</dbReference>
<dbReference type="Gene3D" id="3.90.550.10">
    <property type="entry name" value="Spore Coat Polysaccharide Biosynthesis Protein SpsA, Chain A"/>
    <property type="match status" value="1"/>
</dbReference>
<keyword evidence="3" id="KW-0808">Transferase</keyword>
<dbReference type="GO" id="GO:0016758">
    <property type="term" value="F:hexosyltransferase activity"/>
    <property type="evidence" value="ECO:0007669"/>
    <property type="project" value="UniProtKB-ARBA"/>
</dbReference>
<dbReference type="InterPro" id="IPR001173">
    <property type="entry name" value="Glyco_trans_2-like"/>
</dbReference>
<keyword evidence="4" id="KW-1185">Reference proteome</keyword>
<dbReference type="CDD" id="cd00761">
    <property type="entry name" value="Glyco_tranf_GTA_type"/>
    <property type="match status" value="1"/>
</dbReference>
<accession>A0AAX2ZE47</accession>
<organism evidence="3 4">
    <name type="scientific">Terrisporobacter hibernicus</name>
    <dbReference type="NCBI Taxonomy" id="2813371"/>
    <lineage>
        <taxon>Bacteria</taxon>
        <taxon>Bacillati</taxon>
        <taxon>Bacillota</taxon>
        <taxon>Clostridia</taxon>
        <taxon>Peptostreptococcales</taxon>
        <taxon>Peptostreptococcaceae</taxon>
        <taxon>Terrisporobacter</taxon>
    </lineage>
</organism>
<keyword evidence="1" id="KW-1133">Transmembrane helix</keyword>
<dbReference type="InterPro" id="IPR029044">
    <property type="entry name" value="Nucleotide-diphossugar_trans"/>
</dbReference>
<dbReference type="RefSeq" id="WP_228415986.1">
    <property type="nucleotide sequence ID" value="NZ_CP081135.1"/>
</dbReference>
<keyword evidence="1" id="KW-0812">Transmembrane</keyword>
<reference evidence="3 4" key="1">
    <citation type="journal article" date="2023" name="Int. J. Syst. Evol. Microbiol.">
        <title>Terrisporobacter hibernicus sp. nov., isolated from bovine faeces in Northern Ireland.</title>
        <authorList>
            <person name="Mitchell M."/>
            <person name="Nguyen S.V."/>
            <person name="Connor M."/>
            <person name="Fairley D.J."/>
            <person name="Donoghue O."/>
            <person name="Marshall H."/>
            <person name="Koolman L."/>
            <person name="McMullan G."/>
            <person name="Schaffer K.E."/>
            <person name="McGrath J.W."/>
            <person name="Fanning S."/>
        </authorList>
    </citation>
    <scope>NUCLEOTIDE SEQUENCE [LARGE SCALE GENOMIC DNA]</scope>
    <source>
        <strain evidence="3 4">MCA3</strain>
    </source>
</reference>
<dbReference type="Pfam" id="PF00535">
    <property type="entry name" value="Glycos_transf_2"/>
    <property type="match status" value="1"/>
</dbReference>
<dbReference type="AlphaFoldDB" id="A0AAX2ZE47"/>
<dbReference type="EC" id="2.4.-.-" evidence="3"/>
<sequence length="317" mass="37474">MFKQAKPTISIILPVHNTSSYLEECLNSIHNQSFKNYELICVDDGSLDNSYEILKKYEKIITNCKVIHQSNQGVASARNEGLRNVNGDYIVFIDSDDFIEYNYLERLYNESCNTNADVVICNFYRYYDNSKLKLPVVCKKSSGIYSNYHILKSLIPDNLIHSYLWNKLWKKELFDNIEFPSIKYEDISIMCDLFYKAKKVSIISDRLYYYRIRKTSIVRNYSISTQNDYVKAYGFIRLFLKEKNIYDKFKFSFALLSIKVFFVMLFINIFLISEYKSLKITFENFSSFYNFISCANSSDYNYSMEQIMNLEVLQSSN</sequence>
<evidence type="ECO:0000259" key="2">
    <source>
        <dbReference type="Pfam" id="PF00535"/>
    </source>
</evidence>
<proteinExistence type="predicted"/>
<feature type="domain" description="Glycosyltransferase 2-like" evidence="2">
    <location>
        <begin position="10"/>
        <end position="136"/>
    </location>
</feature>